<evidence type="ECO:0000259" key="5">
    <source>
        <dbReference type="PROSITE" id="PS50109"/>
    </source>
</evidence>
<keyword evidence="4" id="KW-0175">Coiled coil</keyword>
<sequence length="3271" mass="376868">MEKKKQQLLEKTYRQFMKTGIEGDNPSLMKKLVDDKIMGFGTAIDEKVIGSEGLIKLIEIQKKQAEGLDMSWRQEPMDRFISDDENTAVFADDVFLTIKTEPEDVEMYMRFTTVLNYRNTEWKVIHWHGSKPEEVESEKDTWGIENWKQKAEELEQLVEEKTADLVAKNRELEIEAALERVRARTMAMHDSIELEEVAVLMYGEFLNLGFESVQQCGYAIINEDMALQNMWLTQFDGNRMSQFSLPLKSDALLTERYKAWKSDLPNFYQKTSKSDFLKHLQKVKSGIDPEQVDIARKNMPDPIHFYNAHFTHGYLHIVANAQLGTDQESILIRFAKVFEQTYTRFLDLQKAEAQAREAQIEAALERVRARALAMHSSKELEEVALELRIQMGKLGQKDLEVCAIHLYEEDEDYFESWGAVRAPGMEEKLFQGMAKFPKSGIKIVEEMMAHYYAGDKDYVLVNDGEKGQEWLLAMKKYSPQAYAMLSKKIESTQPEEIIAYWSISDFKGGALVMLTYTKPDETSLNLLRRAANVFQLAYRRYLDLQKAEDQAREAQIEAALEKVRSRSLAMHRSEEFPEVIQVVFEQFRQLNFNIDSAQIDLSFRDTDDFNLWTAVPGRPYPVLQHIPYRNNAVFNSIKNAKKAGLNFISDQFSKEEKNDFFELFFLHYPEVPEERKRFIISSPGFSRSAVLLSDVMLGIQNYSGIPFTDSENEILKRFAKVFEQTYTRFLDLQKAEAQAREAQIEAGLERVRARTMAMHKSEELGEVSMTLYSELQALGITQFITCGFCIYYEKERNHKAWITQSDGSLLEGFDLPIDADQVFKERYEAWKRKEPLFIQEITGKIRINHISLAIDESDSQLANDMAANFPDPVLFYNANFKQGYLNLISGEPLGADSHDILIRFSKVFEQTYTRFLDLQKAEEQAKEAEIQLALERVRAKTMAMNTQSDLLGVIKLFGEQLNAVNLRFDNVTFIEGSITKNRDWDLWSYVSLEEGLAHKIHIPYTQSSYFIKTAKAVEEYEKTGQPIHVKTFTDKEKNEFLDHYWKHAPKMPQEVVNSVYSSPGSTIVDAFMGEITVSLVRWNLELLKEEELAIFERFSKEFRQTYIRFLDIKKAEAQAREAKIEASLERVRSRTMGMHKSEELSETASVVFQQFNELGYETERINIAIINEDERVIEFWSTEQGGKAIGQIFKGSIDEPTSIKKFYEGWKNKQESIQVDLQGKELKDWITYVVEEMKIPTKEHLISDRRFHTGAYFSKGLIIITNPDPIPCESLDILKRFAKVFEQTYTRFLDLQKAEDQAREAEIQLALERVRARTMAMQKSEELADAAFVLFEQLRALGGNLWGTGFGLCQENVEKDEFWFANENGVFPPVSIPNTSDPAHKQMYLGWQEKTDFLSIEKSGASLKSHYDYMLSLPEVKPFFQKILDEGLSFPEKQQWNAAYFSKGYLLIITLEPYPEPEIFKRFAKVFEQTYTRFLDLQKAEAQAREAEIQLALERVRARSMAMQSSDELHDVLSVLFRQFDHLGIHPVNVFLSLFDRENRTLTYRASGKSGTRTPGKQVVHVDSMEPLRALYEKFIHDNSDNVEVIFYSKEVLPQLFGIFSETFESMPEEDRMGPEDFPEGGYSMAGYTPFGYLGYDHQRQASEEEKEILSRFCLEFTRVYQRFLDIQKAEEQVREAQIEAALERVRARTMAMHKSNELSEVAAVLFEQLKILGANLWTAGFAICRKDEKLVEKWMGSPISGQFFEQLFIPYDADHGEQSMYDTWLNQVELYSYVQEGKELKDIYDHLMTIPSFRANFQKVIDSGRPLPVWQKNHVTSYKYGYLLIITEEEFKEEYIFPRFAKVFEQAYTRFLDLQKAETQTREAKIEAALERVRARAMAMHHPNELSEVLALMFDQLSNLEVDAHWTHLTLINLENNTFVYRMTSKDGKPVHAEQVVQLDAMDTWSHTVETFKSQNPETVTHIHFLPEVLPKVWELFNGIFSSLPKGSKINPEDFPNGIHTTEANCKFGYLGINQSREATAEEKKILARFASEFGRLYQRYLDIEKAQKQAREAQIEASLERVRARAMAMHQTDELTDVLCVLFDQFDILGINPVLTHLTLFDEANETFSLRITTSAENRVVADQLIDIHAIDAWKQAFEQWKICEPNSVNTIDYAPEDLPYLWELLSEVMEALPDENKISPSDFPNGLYTTQGHFRFGYLGYNHTQKATEEEKSIVSRFAREFGRTYQRFLDLQKAEAQAREAKIEASLEKIRARTMGMQSSSELPEVANLLFLEIQALGIPAWSCGYNILAEDRKTATCCMSSEGTLQTPFQLRLYGEASFEEMGEFIRSDNTMLVQELGGKALEEHYAYMKSFPDLKPTFDEIERLGLSLPTYQINHLCKFNQGFILFITYEKVPESQDIFKRFTNVFDQTYTRFLDLEKAEAQAREAQIEAALERVRSRTMGMQKAEELGDVAIVLFHELNVLVDNLWTCGFVLCEKDRKEDEWWLSADNGLIDPFFLPNVGDYAHETLYEGWKKGDSYRTVTLENEQLHQHYDWLMKIPIAEKIFEEMESSGIPRPNWQRLHAAYFKTGYLVIITEVPCEEEDIFKRFAQVFDLTYTRFLDLKKAENQAREAQIEAALEKVRSRSLAMQDPEELTEVAQLLREEMGNLGVEELETSSIYIHDENTGQTQCWFTIKNNQDPEKAISDQMTLDLQDTWVGRQMLKFNQSKENKTSILMKGDQRVEWIRYCESKSELLGKAEFYGDNIPERTYHLYKFSNGFLGSASPGPISEESWDLMRRATAVFSFAFTRFLDLQGAQASAKAALRQASLDRVRADISSMRKAEDLDKITPLLFKELNILGIPFIRCGVFIIHEKNEIVEAYLSSSEGESLGALRLPFNASDLTYQTVKAWRKEEVYRQHWDKEDFVQWIQQIMEKDLIQDEKTYQGAAAPPESLFLHFIPFLQGMIYVGSTVSLTEDEIDLVKSLSEAFAIAYSRYEDFVKLEQAKAEIESAMSELKATQTQLVQQEKLASLGQLTAGIAHEIKNPLNFVNNFSELNKELIEEVFEELENMPTSDTKEEIISILEDIKSNLSKVHEHGSRANGIVTSMLQHSRGGTGKKEPTNLNSTIKEYVNLAFHGMRAGKDPINVAIEMDLDESICEIPLVTEDFSRVIVNLCNNAFDAMREKSRQQSLEKEAYQPKLSICTKSGKDHISISIEDNGPGIPNEIKDKVLQPFFTTKKGTQGTGLGLSITNDIVKAHGGELAIETALDKGTNFIIKLST</sequence>
<keyword evidence="3" id="KW-0597">Phosphoprotein</keyword>
<keyword evidence="7" id="KW-1185">Reference proteome</keyword>
<dbReference type="InterPro" id="IPR004358">
    <property type="entry name" value="Sig_transdc_His_kin-like_C"/>
</dbReference>
<evidence type="ECO:0000256" key="3">
    <source>
        <dbReference type="ARBA" id="ARBA00022553"/>
    </source>
</evidence>
<dbReference type="PANTHER" id="PTHR43065">
    <property type="entry name" value="SENSOR HISTIDINE KINASE"/>
    <property type="match status" value="1"/>
</dbReference>
<dbReference type="Gene3D" id="3.10.450.50">
    <property type="match status" value="1"/>
</dbReference>
<feature type="domain" description="Histidine kinase" evidence="5">
    <location>
        <begin position="3028"/>
        <end position="3271"/>
    </location>
</feature>
<name>A0A4Y9QN37_9BACT</name>
<organism evidence="6 7">
    <name type="scientific">Algoriphagus kandeliae</name>
    <dbReference type="NCBI Taxonomy" id="2562278"/>
    <lineage>
        <taxon>Bacteria</taxon>
        <taxon>Pseudomonadati</taxon>
        <taxon>Bacteroidota</taxon>
        <taxon>Cytophagia</taxon>
        <taxon>Cytophagales</taxon>
        <taxon>Cyclobacteriaceae</taxon>
        <taxon>Algoriphagus</taxon>
    </lineage>
</organism>
<dbReference type="RefSeq" id="WP_135076181.1">
    <property type="nucleotide sequence ID" value="NZ_SPSB01000004.1"/>
</dbReference>
<accession>A0A4Y9QN37</accession>
<dbReference type="SMART" id="SM00387">
    <property type="entry name" value="HATPase_c"/>
    <property type="match status" value="1"/>
</dbReference>
<proteinExistence type="predicted"/>
<dbReference type="InterPro" id="IPR037401">
    <property type="entry name" value="SnoaL-like"/>
</dbReference>
<dbReference type="GO" id="GO:0000155">
    <property type="term" value="F:phosphorelay sensor kinase activity"/>
    <property type="evidence" value="ECO:0007669"/>
    <property type="project" value="InterPro"/>
</dbReference>
<dbReference type="Gene3D" id="3.30.565.10">
    <property type="entry name" value="Histidine kinase-like ATPase, C-terminal domain"/>
    <property type="match status" value="1"/>
</dbReference>
<dbReference type="CDD" id="cd00075">
    <property type="entry name" value="HATPase"/>
    <property type="match status" value="1"/>
</dbReference>
<dbReference type="OrthoDB" id="9806995at2"/>
<comment type="caution">
    <text evidence="6">The sequence shown here is derived from an EMBL/GenBank/DDBJ whole genome shotgun (WGS) entry which is preliminary data.</text>
</comment>
<dbReference type="InterPro" id="IPR003661">
    <property type="entry name" value="HisK_dim/P_dom"/>
</dbReference>
<dbReference type="SUPFAM" id="SSF47384">
    <property type="entry name" value="Homodimeric domain of signal transducing histidine kinase"/>
    <property type="match status" value="1"/>
</dbReference>
<dbReference type="Proteomes" id="UP000297647">
    <property type="component" value="Unassembled WGS sequence"/>
</dbReference>
<evidence type="ECO:0000256" key="4">
    <source>
        <dbReference type="SAM" id="Coils"/>
    </source>
</evidence>
<dbReference type="Pfam" id="PF02518">
    <property type="entry name" value="HATPase_c"/>
    <property type="match status" value="1"/>
</dbReference>
<dbReference type="SMART" id="SM00388">
    <property type="entry name" value="HisKA"/>
    <property type="match status" value="1"/>
</dbReference>
<dbReference type="EC" id="2.7.13.3" evidence="2"/>
<dbReference type="InterPro" id="IPR003594">
    <property type="entry name" value="HATPase_dom"/>
</dbReference>
<protein>
    <recommendedName>
        <fullName evidence="2">histidine kinase</fullName>
        <ecNumber evidence="2">2.7.13.3</ecNumber>
    </recommendedName>
</protein>
<feature type="coiled-coil region" evidence="4">
    <location>
        <begin position="2989"/>
        <end position="3019"/>
    </location>
</feature>
<dbReference type="InterPro" id="IPR005467">
    <property type="entry name" value="His_kinase_dom"/>
</dbReference>
<evidence type="ECO:0000256" key="1">
    <source>
        <dbReference type="ARBA" id="ARBA00000085"/>
    </source>
</evidence>
<dbReference type="PROSITE" id="PS50109">
    <property type="entry name" value="HIS_KIN"/>
    <property type="match status" value="1"/>
</dbReference>
<dbReference type="SUPFAM" id="SSF54427">
    <property type="entry name" value="NTF2-like"/>
    <property type="match status" value="1"/>
</dbReference>
<dbReference type="Pfam" id="PF13474">
    <property type="entry name" value="SnoaL_3"/>
    <property type="match status" value="1"/>
</dbReference>
<gene>
    <name evidence="6" type="ORF">E4S40_15450</name>
</gene>
<comment type="catalytic activity">
    <reaction evidence="1">
        <text>ATP + protein L-histidine = ADP + protein N-phospho-L-histidine.</text>
        <dbReference type="EC" id="2.7.13.3"/>
    </reaction>
</comment>
<dbReference type="InterPro" id="IPR036097">
    <property type="entry name" value="HisK_dim/P_sf"/>
</dbReference>
<dbReference type="SUPFAM" id="SSF55874">
    <property type="entry name" value="ATPase domain of HSP90 chaperone/DNA topoisomerase II/histidine kinase"/>
    <property type="match status" value="1"/>
</dbReference>
<dbReference type="InterPro" id="IPR032710">
    <property type="entry name" value="NTF2-like_dom_sf"/>
</dbReference>
<feature type="coiled-coil region" evidence="4">
    <location>
        <begin position="144"/>
        <end position="171"/>
    </location>
</feature>
<dbReference type="Gene3D" id="1.10.287.130">
    <property type="match status" value="1"/>
</dbReference>
<dbReference type="InterPro" id="IPR036890">
    <property type="entry name" value="HATPase_C_sf"/>
</dbReference>
<dbReference type="EMBL" id="SPSB01000004">
    <property type="protein sequence ID" value="TFV93637.1"/>
    <property type="molecule type" value="Genomic_DNA"/>
</dbReference>
<dbReference type="PANTHER" id="PTHR43065:SF42">
    <property type="entry name" value="TWO-COMPONENT SENSOR PPRA"/>
    <property type="match status" value="1"/>
</dbReference>
<dbReference type="CDD" id="cd00082">
    <property type="entry name" value="HisKA"/>
    <property type="match status" value="1"/>
</dbReference>
<evidence type="ECO:0000313" key="6">
    <source>
        <dbReference type="EMBL" id="TFV93637.1"/>
    </source>
</evidence>
<dbReference type="PRINTS" id="PR00344">
    <property type="entry name" value="BCTRLSENSOR"/>
</dbReference>
<evidence type="ECO:0000313" key="7">
    <source>
        <dbReference type="Proteomes" id="UP000297647"/>
    </source>
</evidence>
<reference evidence="6 7" key="1">
    <citation type="submission" date="2019-03" db="EMBL/GenBank/DDBJ databases">
        <title>Algoriphagus sp. nov, a new strain isolated from root system soil of mangrove plant Kandelia.</title>
        <authorList>
            <person name="Yin Q."/>
            <person name="Wang K."/>
            <person name="Song Z."/>
        </authorList>
    </citation>
    <scope>NUCLEOTIDE SEQUENCE [LARGE SCALE GENOMIC DNA]</scope>
    <source>
        <strain evidence="6 7">XY-J91</strain>
    </source>
</reference>
<evidence type="ECO:0000256" key="2">
    <source>
        <dbReference type="ARBA" id="ARBA00012438"/>
    </source>
</evidence>